<evidence type="ECO:0000313" key="1">
    <source>
        <dbReference type="EMBL" id="MEL1264564.1"/>
    </source>
</evidence>
<reference evidence="1 2" key="1">
    <citation type="submission" date="2024-04" db="EMBL/GenBank/DDBJ databases">
        <title>Draft genome sequence of Pseudoxanthomonas putridarboris WD12.</title>
        <authorList>
            <person name="Oh J."/>
        </authorList>
    </citation>
    <scope>NUCLEOTIDE SEQUENCE [LARGE SCALE GENOMIC DNA]</scope>
    <source>
        <strain evidence="1 2">WD12</strain>
    </source>
</reference>
<protein>
    <submittedName>
        <fullName evidence="1">Uncharacterized protein</fullName>
    </submittedName>
</protein>
<sequence>MTWLRLARRWRWLAFAGAALSIYPASVLGTVYWQTQHSALEGGRNGPRDAYRHTLASAIVAYTLAPGVVDMVTTVMEGDGSASAARAMDAQNNRIGARIGATAGSWDELLRRVRVSVAEGAVDAEDPEQSTWLPADTWAERLY</sequence>
<evidence type="ECO:0000313" key="2">
    <source>
        <dbReference type="Proteomes" id="UP001459204"/>
    </source>
</evidence>
<dbReference type="RefSeq" id="WP_341725740.1">
    <property type="nucleotide sequence ID" value="NZ_JBBWWT010000003.1"/>
</dbReference>
<dbReference type="EMBL" id="JBBWWT010000003">
    <property type="protein sequence ID" value="MEL1264564.1"/>
    <property type="molecule type" value="Genomic_DNA"/>
</dbReference>
<organism evidence="1 2">
    <name type="scientific">Pseudoxanthomonas putridarboris</name>
    <dbReference type="NCBI Taxonomy" id="752605"/>
    <lineage>
        <taxon>Bacteria</taxon>
        <taxon>Pseudomonadati</taxon>
        <taxon>Pseudomonadota</taxon>
        <taxon>Gammaproteobacteria</taxon>
        <taxon>Lysobacterales</taxon>
        <taxon>Lysobacteraceae</taxon>
        <taxon>Pseudoxanthomonas</taxon>
    </lineage>
</organism>
<comment type="caution">
    <text evidence="1">The sequence shown here is derived from an EMBL/GenBank/DDBJ whole genome shotgun (WGS) entry which is preliminary data.</text>
</comment>
<gene>
    <name evidence="1" type="ORF">AAD027_09310</name>
</gene>
<accession>A0ABU9J018</accession>
<name>A0ABU9J018_9GAMM</name>
<proteinExistence type="predicted"/>
<keyword evidence="2" id="KW-1185">Reference proteome</keyword>
<dbReference type="Proteomes" id="UP001459204">
    <property type="component" value="Unassembled WGS sequence"/>
</dbReference>